<gene>
    <name evidence="3" type="ORF">EW093_14905</name>
</gene>
<dbReference type="OrthoDB" id="280278at2"/>
<evidence type="ECO:0000256" key="2">
    <source>
        <dbReference type="SAM" id="MobiDB-lite"/>
    </source>
</evidence>
<dbReference type="PANTHER" id="PTHR37478">
    <property type="match status" value="1"/>
</dbReference>
<dbReference type="InterPro" id="IPR036388">
    <property type="entry name" value="WH-like_DNA-bd_sf"/>
</dbReference>
<organism evidence="3 4">
    <name type="scientific">Thiospirochaeta perfilievii</name>
    <dbReference type="NCBI Taxonomy" id="252967"/>
    <lineage>
        <taxon>Bacteria</taxon>
        <taxon>Pseudomonadati</taxon>
        <taxon>Spirochaetota</taxon>
        <taxon>Spirochaetia</taxon>
        <taxon>Spirochaetales</taxon>
        <taxon>Spirochaetaceae</taxon>
        <taxon>Thiospirochaeta</taxon>
    </lineage>
</organism>
<dbReference type="AlphaFoldDB" id="A0A5C1QEW6"/>
<evidence type="ECO:0000313" key="4">
    <source>
        <dbReference type="Proteomes" id="UP000323824"/>
    </source>
</evidence>
<dbReference type="Gene3D" id="1.10.10.10">
    <property type="entry name" value="Winged helix-like DNA-binding domain superfamily/Winged helix DNA-binding domain"/>
    <property type="match status" value="1"/>
</dbReference>
<feature type="region of interest" description="Disordered" evidence="2">
    <location>
        <begin position="1"/>
        <end position="25"/>
    </location>
</feature>
<reference evidence="3 4" key="1">
    <citation type="submission" date="2019-02" db="EMBL/GenBank/DDBJ databases">
        <authorList>
            <person name="Fomenkov A."/>
            <person name="Dubinina G."/>
            <person name="Grabovich M."/>
            <person name="Vincze T."/>
            <person name="Roberts R.J."/>
        </authorList>
    </citation>
    <scope>NUCLEOTIDE SEQUENCE [LARGE SCALE GENOMIC DNA]</scope>
    <source>
        <strain evidence="3 4">P</strain>
    </source>
</reference>
<dbReference type="InterPro" id="IPR002852">
    <property type="entry name" value="UPF0251"/>
</dbReference>
<dbReference type="InterPro" id="IPR013324">
    <property type="entry name" value="RNA_pol_sigma_r3/r4-like"/>
</dbReference>
<dbReference type="Pfam" id="PF02001">
    <property type="entry name" value="DUF134"/>
    <property type="match status" value="1"/>
</dbReference>
<evidence type="ECO:0000313" key="3">
    <source>
        <dbReference type="EMBL" id="QEN05928.1"/>
    </source>
</evidence>
<sequence length="153" mass="17180">MHHGKTTKKRTVESPPKNFRFSADKTKTNFPPDESVVIMRLDEFEAIRLVDKNGYDHAKAAEIMGVSRPTFTKLLNKARGKLSELIIDGKTLIISGGSILFSEDVYCCTICKRPFKHDVKEDLLCPICKSSEIIKARSACHGDCNCCEDEENL</sequence>
<reference evidence="3 4" key="2">
    <citation type="submission" date="2019-09" db="EMBL/GenBank/DDBJ databases">
        <title>Complete Genome Sequence and Methylome Analysis of free living Spirochaetas.</title>
        <authorList>
            <person name="Leshcheva N."/>
            <person name="Mikheeva N."/>
        </authorList>
    </citation>
    <scope>NUCLEOTIDE SEQUENCE [LARGE SCALE GENOMIC DNA]</scope>
    <source>
        <strain evidence="3 4">P</strain>
    </source>
</reference>
<comment type="similarity">
    <text evidence="1">Belongs to the UPF0251 family.</text>
</comment>
<keyword evidence="4" id="KW-1185">Reference proteome</keyword>
<dbReference type="SUPFAM" id="SSF88659">
    <property type="entry name" value="Sigma3 and sigma4 domains of RNA polymerase sigma factors"/>
    <property type="match status" value="1"/>
</dbReference>
<dbReference type="KEGG" id="sper:EW093_14905"/>
<dbReference type="Proteomes" id="UP000323824">
    <property type="component" value="Chromosome"/>
</dbReference>
<dbReference type="EMBL" id="CP035807">
    <property type="protein sequence ID" value="QEN05928.1"/>
    <property type="molecule type" value="Genomic_DNA"/>
</dbReference>
<dbReference type="RefSeq" id="WP_149569162.1">
    <property type="nucleotide sequence ID" value="NZ_CP035807.1"/>
</dbReference>
<dbReference type="PANTHER" id="PTHR37478:SF2">
    <property type="entry name" value="UPF0251 PROTEIN TK0562"/>
    <property type="match status" value="1"/>
</dbReference>
<accession>A0A5C1QEW6</accession>
<proteinExistence type="inferred from homology"/>
<name>A0A5C1QEW6_9SPIO</name>
<evidence type="ECO:0000256" key="1">
    <source>
        <dbReference type="ARBA" id="ARBA00009350"/>
    </source>
</evidence>
<protein>
    <submittedName>
        <fullName evidence="3">DUF134 domain-containing protein</fullName>
    </submittedName>
</protein>